<evidence type="ECO:0000259" key="1">
    <source>
        <dbReference type="SMART" id="SM01321"/>
    </source>
</evidence>
<dbReference type="AlphaFoldDB" id="A0A1F5E8U5"/>
<dbReference type="PANTHER" id="PTHR34322:SF2">
    <property type="entry name" value="TRANSPOSASE IS200-LIKE DOMAIN-CONTAINING PROTEIN"/>
    <property type="match status" value="1"/>
</dbReference>
<dbReference type="GO" id="GO:0006313">
    <property type="term" value="P:DNA transposition"/>
    <property type="evidence" value="ECO:0007669"/>
    <property type="project" value="InterPro"/>
</dbReference>
<dbReference type="InterPro" id="IPR002686">
    <property type="entry name" value="Transposase_17"/>
</dbReference>
<evidence type="ECO:0000313" key="2">
    <source>
        <dbReference type="EMBL" id="OGD63674.1"/>
    </source>
</evidence>
<dbReference type="Gene3D" id="3.30.70.1290">
    <property type="entry name" value="Transposase IS200-like"/>
    <property type="match status" value="1"/>
</dbReference>
<feature type="domain" description="Transposase IS200-like" evidence="1">
    <location>
        <begin position="9"/>
        <end position="153"/>
    </location>
</feature>
<proteinExistence type="predicted"/>
<gene>
    <name evidence="2" type="ORF">A2215_02055</name>
</gene>
<comment type="caution">
    <text evidence="2">The sequence shown here is derived from an EMBL/GenBank/DDBJ whole genome shotgun (WGS) entry which is preliminary data.</text>
</comment>
<dbReference type="Proteomes" id="UP000178583">
    <property type="component" value="Unassembled WGS sequence"/>
</dbReference>
<name>A0A1F5E8U5_9BACT</name>
<dbReference type="SUPFAM" id="SSF143422">
    <property type="entry name" value="Transposase IS200-like"/>
    <property type="match status" value="1"/>
</dbReference>
<dbReference type="GO" id="GO:0004803">
    <property type="term" value="F:transposase activity"/>
    <property type="evidence" value="ECO:0007669"/>
    <property type="project" value="InterPro"/>
</dbReference>
<organism evidence="2 3">
    <name type="scientific">Candidatus Berkelbacteria bacterium RIFOXYA2_FULL_43_10</name>
    <dbReference type="NCBI Taxonomy" id="1797472"/>
    <lineage>
        <taxon>Bacteria</taxon>
        <taxon>Candidatus Berkelbacteria</taxon>
    </lineage>
</organism>
<dbReference type="GO" id="GO:0003677">
    <property type="term" value="F:DNA binding"/>
    <property type="evidence" value="ECO:0007669"/>
    <property type="project" value="InterPro"/>
</dbReference>
<dbReference type="InterPro" id="IPR036515">
    <property type="entry name" value="Transposase_17_sf"/>
</dbReference>
<dbReference type="STRING" id="1797472.A2215_02055"/>
<dbReference type="EMBL" id="MEZY01000032">
    <property type="protein sequence ID" value="OGD63674.1"/>
    <property type="molecule type" value="Genomic_DNA"/>
</dbReference>
<sequence>MQYRKDPLISRQVYHIYSRSIAGFVVFNNATDYSRMWQMIKLYQLKDFRYRFSKFLELDKMTQIEITNNLFNTSERLINVVACCLMPTHIHFTMEQISDNGISKFMSKILNSYARYFNRKYKRNGPLWAGRFKSELVKDDDQLLHLTRYIHLNPTSAKLVKNPEDWMYSSYCEYLGIDSQQNTVCVFDKFIEVVPEDYKKFVMDRKDYQAKLSAIKQLSIEDCTS</sequence>
<protein>
    <recommendedName>
        <fullName evidence="1">Transposase IS200-like domain-containing protein</fullName>
    </recommendedName>
</protein>
<evidence type="ECO:0000313" key="3">
    <source>
        <dbReference type="Proteomes" id="UP000178583"/>
    </source>
</evidence>
<dbReference type="PANTHER" id="PTHR34322">
    <property type="entry name" value="TRANSPOSASE, Y1_TNP DOMAIN-CONTAINING"/>
    <property type="match status" value="1"/>
</dbReference>
<reference evidence="2 3" key="1">
    <citation type="journal article" date="2016" name="Nat. Commun.">
        <title>Thousands of microbial genomes shed light on interconnected biogeochemical processes in an aquifer system.</title>
        <authorList>
            <person name="Anantharaman K."/>
            <person name="Brown C.T."/>
            <person name="Hug L.A."/>
            <person name="Sharon I."/>
            <person name="Castelle C.J."/>
            <person name="Probst A.J."/>
            <person name="Thomas B.C."/>
            <person name="Singh A."/>
            <person name="Wilkins M.J."/>
            <person name="Karaoz U."/>
            <person name="Brodie E.L."/>
            <person name="Williams K.H."/>
            <person name="Hubbard S.S."/>
            <person name="Banfield J.F."/>
        </authorList>
    </citation>
    <scope>NUCLEOTIDE SEQUENCE [LARGE SCALE GENOMIC DNA]</scope>
</reference>
<dbReference type="SMART" id="SM01321">
    <property type="entry name" value="Y1_Tnp"/>
    <property type="match status" value="1"/>
</dbReference>
<dbReference type="Pfam" id="PF01797">
    <property type="entry name" value="Y1_Tnp"/>
    <property type="match status" value="1"/>
</dbReference>
<accession>A0A1F5E8U5</accession>